<organism evidence="1 2">
    <name type="scientific">Chryseobacterium gambrini</name>
    <dbReference type="NCBI Taxonomy" id="373672"/>
    <lineage>
        <taxon>Bacteria</taxon>
        <taxon>Pseudomonadati</taxon>
        <taxon>Bacteroidota</taxon>
        <taxon>Flavobacteriia</taxon>
        <taxon>Flavobacteriales</taxon>
        <taxon>Weeksellaceae</taxon>
        <taxon>Chryseobacterium group</taxon>
        <taxon>Chryseobacterium</taxon>
    </lineage>
</organism>
<dbReference type="RefSeq" id="WP_214589119.1">
    <property type="nucleotide sequence ID" value="NZ_JAUHGV010000008.1"/>
</dbReference>
<dbReference type="AlphaFoldDB" id="A0AAJ1VJ41"/>
<sequence length="148" mass="17845">MLYYTFDVKNNSSEIVSKVKIETEKLIEVYDDEMEIHHKYGKKLPHDAPRHIEYQNITRLRKLLSEAKTDIDFAEKNQYVQSFSIKIMIRKDFHSILCKKCSREYSPEEIIYEHGFREKVYLLREEKLYCVKTTIFFSGIWNGIHNKK</sequence>
<reference evidence="1" key="1">
    <citation type="submission" date="2023-06" db="EMBL/GenBank/DDBJ databases">
        <title>Two Chryseobacterium gambrini strains from China.</title>
        <authorList>
            <person name="Zeng J."/>
            <person name="Wu Y."/>
        </authorList>
    </citation>
    <scope>NUCLEOTIDE SEQUENCE</scope>
    <source>
        <strain evidence="1">SQ219</strain>
    </source>
</reference>
<gene>
    <name evidence="1" type="ORF">QX233_08905</name>
</gene>
<dbReference type="Proteomes" id="UP001225933">
    <property type="component" value="Unassembled WGS sequence"/>
</dbReference>
<dbReference type="EMBL" id="JAUHGV010000008">
    <property type="protein sequence ID" value="MDN4012575.1"/>
    <property type="molecule type" value="Genomic_DNA"/>
</dbReference>
<accession>A0AAJ1VJ41</accession>
<proteinExistence type="predicted"/>
<protein>
    <submittedName>
        <fullName evidence="1">Uncharacterized protein</fullName>
    </submittedName>
</protein>
<comment type="caution">
    <text evidence="1">The sequence shown here is derived from an EMBL/GenBank/DDBJ whole genome shotgun (WGS) entry which is preliminary data.</text>
</comment>
<evidence type="ECO:0000313" key="1">
    <source>
        <dbReference type="EMBL" id="MDN4012575.1"/>
    </source>
</evidence>
<name>A0AAJ1VJ41_9FLAO</name>
<evidence type="ECO:0000313" key="2">
    <source>
        <dbReference type="Proteomes" id="UP001225933"/>
    </source>
</evidence>